<feature type="region of interest" description="Disordered" evidence="2">
    <location>
        <begin position="865"/>
        <end position="887"/>
    </location>
</feature>
<feature type="region of interest" description="Disordered" evidence="2">
    <location>
        <begin position="43"/>
        <end position="67"/>
    </location>
</feature>
<feature type="compositionally biased region" description="Low complexity" evidence="2">
    <location>
        <begin position="494"/>
        <end position="541"/>
    </location>
</feature>
<keyword evidence="6" id="KW-1185">Reference proteome</keyword>
<feature type="region of interest" description="Disordered" evidence="2">
    <location>
        <begin position="279"/>
        <end position="392"/>
    </location>
</feature>
<feature type="compositionally biased region" description="Polar residues" evidence="2">
    <location>
        <begin position="360"/>
        <end position="376"/>
    </location>
</feature>
<proteinExistence type="inferred from homology"/>
<feature type="domain" description="DDHD" evidence="4">
    <location>
        <begin position="1385"/>
        <end position="1594"/>
    </location>
</feature>
<dbReference type="PANTHER" id="PTHR23509">
    <property type="entry name" value="PA-PL1 PHOSPHOLIPASE FAMILY"/>
    <property type="match status" value="1"/>
</dbReference>
<dbReference type="InterPro" id="IPR004177">
    <property type="entry name" value="DDHD_dom"/>
</dbReference>
<feature type="compositionally biased region" description="Polar residues" evidence="2">
    <location>
        <begin position="320"/>
        <end position="339"/>
    </location>
</feature>
<dbReference type="Proteomes" id="UP000494040">
    <property type="component" value="Unassembled WGS sequence"/>
</dbReference>
<feature type="compositionally biased region" description="Low complexity" evidence="2">
    <location>
        <begin position="471"/>
        <end position="487"/>
    </location>
</feature>
<sequence>MAQNRPVSNPKPGQNPLLTNVNQSSLFEEIALNPILVPASTLQDRPDAAKTSNVQETVGGGGITKPDLLSQEFTDIPLAGGNQPQPPAPIGPPPMIGFSRVQNLSRYPTNTTSLFNTIPNSTTMFSPFPVEKTVNATIFVPPVSQIGPTSCSPLFQAQQDDHSPKTQYSCSSSNSPDNISNPQVLNPVLPTGTLSSSSSSMFKPVQNSSTGASVQPMSGLSMPLPPPSNTHPYNKTPCSSSLPYPSFQKRAPSVLQPNLGPNAPRLFHPQPVSSVFPSDHVPEAVDSPGAAGLITNTALFPPPSTPPSFTPSSTPEVTPNVSDTTETPKTENPSASAQGPPTLIPDGVSNFPTLGGDFQASLTNTQVKQEQSTATAVSEPGAHSGSTPMQNASSLFQQLQPSTDVSSTAGFFSQIPQSSSSQQHCDNSTSKPAEVSSSAQLYFQSVPNMVNYPEQAPPASSMPLVNALLTSPSPDDAKWASSSDASTFPPPSTPSTFPTSSTFPPSAFSSSYTSSTFPPSSMPTFPISSSPSIFPSPSAPSTLPPSTYPSTLPKSSTFPPSFTPSNFPPTSSPSTLPPASSPSTLPPASSPSTLPPSSTTSTSSLPSTNFTFSPFSSPSTVPPPSIPYKVLPSSIAPAYLLPSTFPPSSTSSNFPPPSTIPLPHLPSSFSLPSKTSFPPSLPTVSNMYGSTEPIQSAVEAVSSPQLSSLPSYNSCFPSSSVAASSAPFLPSTFTSSVPLFGIGQTVKSSEAISNGLTALPTISNVTHSFPPSPIATSTNLPTSVMSSNLTSISPQSTTPSTQEYSQITQPDIHVPSFMSVPPSSTTSRPPLLQPYPPPLQTFSAPPKDKNSSLLTPLQYNKFELNSQENNATETDSKEQSETVDEDELEQIPLEDTVPFYNPASLNIHKALPKEEIGNTFRLKSGLKRPTYAPVPDLEIAHQKVEPMTQAAQSGEETGKNTSAKIEPMLSEKLNSPELVRPSSDSRHSSTSETVTLSAVGAEQMYNPPYHHWFFKKGGESKAHWQPFSRIDSLNLEQAFLSNITQETTVSTDGGRYDVEVLQRRKKAVYWEEPVGEVRRCSWFVKTPIDGRYIPYDENIAELIEGEYREGCLKNEWNRRVELADGEVIILHSPNAMAHHQRSSSPDTWGNAPPMQQKPKIVKRGLDDIEIAEGEPEQVDHLLLVVHGIGKGCDLRFRTLVPVVDDFRAISLQLVQSHFKTASNCGNVGRIEILPVEWHRALHTEVIDQRLAGITLPSIPKAREFTNETLLDILFYTSPVFCEKIVQAVGAELNRVYNLYLQRNPNFKGGVSISGHSLGSLILFDMLSNQRTTVPTPVSQQSAIPEDEDMPELGCLKTKAKVSRRMSYLTIGSTGAGQPYIVYPQLHFQPQVFIAFGSPIGMFVTVRGIESLGKDFKFPTCQRFFNIFHPNDPVAYRIEPLISPEMSGIPAVMIPHHKGRKRMHLELKETMAHVTAALKQKLMDSVRSTWNTVYQLAMFQRPDSSLQHEVDKVLQDEVLRGGDVSSPTGSFQLSLTDEQGLELRVGSLNGGNRIDYVLQEAPLETFNQYISAVRSHVVYWESEDTVLMVLKEIYKTMGISADVQLPQQILPFDISSDDNSEYTDNVNFSQNQFSQK</sequence>
<dbReference type="GO" id="GO:0030134">
    <property type="term" value="C:COPII-coated ER to Golgi transport vesicle"/>
    <property type="evidence" value="ECO:0007669"/>
    <property type="project" value="TreeGrafter"/>
</dbReference>
<dbReference type="GO" id="GO:0004620">
    <property type="term" value="F:phospholipase activity"/>
    <property type="evidence" value="ECO:0007669"/>
    <property type="project" value="TreeGrafter"/>
</dbReference>
<feature type="compositionally biased region" description="Low complexity" evidence="2">
    <location>
        <begin position="310"/>
        <end position="319"/>
    </location>
</feature>
<dbReference type="PRINTS" id="PR01217">
    <property type="entry name" value="PRICHEXTENSN"/>
</dbReference>
<feature type="region of interest" description="Disordered" evidence="2">
    <location>
        <begin position="464"/>
        <end position="606"/>
    </location>
</feature>
<evidence type="ECO:0000256" key="1">
    <source>
        <dbReference type="ARBA" id="ARBA00038464"/>
    </source>
</evidence>
<dbReference type="GO" id="GO:0046872">
    <property type="term" value="F:metal ion binding"/>
    <property type="evidence" value="ECO:0007669"/>
    <property type="project" value="InterPro"/>
</dbReference>
<feature type="domain" description="WWE" evidence="3">
    <location>
        <begin position="998"/>
        <end position="1079"/>
    </location>
</feature>
<dbReference type="RefSeq" id="XP_024084167.1">
    <property type="nucleotide sequence ID" value="XM_024228399.1"/>
</dbReference>
<dbReference type="Pfam" id="PF23464">
    <property type="entry name" value="WWE_3"/>
    <property type="match status" value="1"/>
</dbReference>
<feature type="compositionally biased region" description="Polar residues" evidence="2">
    <location>
        <begin position="205"/>
        <end position="215"/>
    </location>
</feature>
<dbReference type="Pfam" id="PF02862">
    <property type="entry name" value="DDHD"/>
    <property type="match status" value="1"/>
</dbReference>
<reference evidence="5" key="1">
    <citation type="submission" date="2022-01" db="UniProtKB">
        <authorList>
            <consortium name="EnsemblMetazoa"/>
        </authorList>
    </citation>
    <scope>IDENTIFICATION</scope>
</reference>
<name>A0A8I6SRX8_CIMLE</name>
<evidence type="ECO:0000313" key="6">
    <source>
        <dbReference type="Proteomes" id="UP000494040"/>
    </source>
</evidence>
<evidence type="ECO:0000256" key="2">
    <source>
        <dbReference type="SAM" id="MobiDB-lite"/>
    </source>
</evidence>
<dbReference type="EnsemblMetazoa" id="XM_024228399.1">
    <property type="protein sequence ID" value="XP_024084167.1"/>
    <property type="gene ID" value="LOC106670555"/>
</dbReference>
<dbReference type="SMART" id="SM01127">
    <property type="entry name" value="DDHD"/>
    <property type="match status" value="1"/>
</dbReference>
<dbReference type="OrthoDB" id="69269at2759"/>
<feature type="region of interest" description="Disordered" evidence="2">
    <location>
        <begin position="1"/>
        <end position="20"/>
    </location>
</feature>
<protein>
    <submittedName>
        <fullName evidence="5">Uncharacterized protein</fullName>
    </submittedName>
</protein>
<dbReference type="InterPro" id="IPR058055">
    <property type="entry name" value="PA-PLA1"/>
</dbReference>
<dbReference type="Pfam" id="PF02825">
    <property type="entry name" value="WWE"/>
    <property type="match status" value="1"/>
</dbReference>
<evidence type="ECO:0000313" key="5">
    <source>
        <dbReference type="EnsemblMetazoa" id="XP_024084167.1"/>
    </source>
</evidence>
<organism evidence="5 6">
    <name type="scientific">Cimex lectularius</name>
    <name type="common">Bed bug</name>
    <name type="synonym">Acanthia lectularia</name>
    <dbReference type="NCBI Taxonomy" id="79782"/>
    <lineage>
        <taxon>Eukaryota</taxon>
        <taxon>Metazoa</taxon>
        <taxon>Ecdysozoa</taxon>
        <taxon>Arthropoda</taxon>
        <taxon>Hexapoda</taxon>
        <taxon>Insecta</taxon>
        <taxon>Pterygota</taxon>
        <taxon>Neoptera</taxon>
        <taxon>Paraneoptera</taxon>
        <taxon>Hemiptera</taxon>
        <taxon>Heteroptera</taxon>
        <taxon>Panheteroptera</taxon>
        <taxon>Cimicomorpha</taxon>
        <taxon>Cimicidae</taxon>
        <taxon>Cimex</taxon>
    </lineage>
</organism>
<dbReference type="PROSITE" id="PS51043">
    <property type="entry name" value="DDHD"/>
    <property type="match status" value="1"/>
</dbReference>
<dbReference type="GeneID" id="106670555"/>
<dbReference type="InterPro" id="IPR004170">
    <property type="entry name" value="WWE_dom"/>
</dbReference>
<feature type="region of interest" description="Disordered" evidence="2">
    <location>
        <begin position="151"/>
        <end position="239"/>
    </location>
</feature>
<evidence type="ECO:0000259" key="4">
    <source>
        <dbReference type="PROSITE" id="PS51043"/>
    </source>
</evidence>
<feature type="compositionally biased region" description="Low complexity" evidence="2">
    <location>
        <begin position="548"/>
        <end position="565"/>
    </location>
</feature>
<feature type="compositionally biased region" description="Low complexity" evidence="2">
    <location>
        <begin position="790"/>
        <end position="802"/>
    </location>
</feature>
<comment type="similarity">
    <text evidence="1">Belongs to the PA-PLA1 family.</text>
</comment>
<evidence type="ECO:0000259" key="3">
    <source>
        <dbReference type="PROSITE" id="PS50918"/>
    </source>
</evidence>
<feature type="compositionally biased region" description="Low complexity" evidence="2">
    <location>
        <begin position="169"/>
        <end position="181"/>
    </location>
</feature>
<dbReference type="PROSITE" id="PS50918">
    <property type="entry name" value="WWE"/>
    <property type="match status" value="1"/>
</dbReference>
<feature type="compositionally biased region" description="Polar residues" evidence="2">
    <location>
        <begin position="230"/>
        <end position="239"/>
    </location>
</feature>
<accession>A0A8I6SRX8</accession>
<dbReference type="PANTHER" id="PTHR23509:SF10">
    <property type="entry name" value="LD21067P"/>
    <property type="match status" value="1"/>
</dbReference>
<feature type="region of interest" description="Disordered" evidence="2">
    <location>
        <begin position="970"/>
        <end position="991"/>
    </location>
</feature>
<dbReference type="OMA" id="KPGQNPL"/>
<feature type="compositionally biased region" description="Pro residues" evidence="2">
    <location>
        <begin position="300"/>
        <end position="309"/>
    </location>
</feature>
<feature type="compositionally biased region" description="Pro residues" evidence="2">
    <location>
        <begin position="566"/>
        <end position="589"/>
    </location>
</feature>
<feature type="compositionally biased region" description="Low complexity" evidence="2">
    <location>
        <begin position="590"/>
        <end position="606"/>
    </location>
</feature>
<feature type="region of interest" description="Disordered" evidence="2">
    <location>
        <begin position="786"/>
        <end position="806"/>
    </location>
</feature>
<dbReference type="InterPro" id="IPR057825">
    <property type="entry name" value="WWE_SEC23-DDH2"/>
</dbReference>